<dbReference type="InterPro" id="IPR000792">
    <property type="entry name" value="Tscrpt_reg_LuxR_C"/>
</dbReference>
<dbReference type="Gene3D" id="1.10.10.10">
    <property type="entry name" value="Winged helix-like DNA-binding domain superfamily/Winged helix DNA-binding domain"/>
    <property type="match status" value="1"/>
</dbReference>
<dbReference type="PANTHER" id="PTHR16305">
    <property type="entry name" value="TESTICULAR SOLUBLE ADENYLYL CYCLASE"/>
    <property type="match status" value="1"/>
</dbReference>
<keyword evidence="5" id="KW-1185">Reference proteome</keyword>
<dbReference type="Gene3D" id="3.40.50.300">
    <property type="entry name" value="P-loop containing nucleotide triphosphate hydrolases"/>
    <property type="match status" value="1"/>
</dbReference>
<dbReference type="PANTHER" id="PTHR16305:SF35">
    <property type="entry name" value="TRANSCRIPTIONAL ACTIVATOR DOMAIN"/>
    <property type="match status" value="1"/>
</dbReference>
<dbReference type="GO" id="GO:0005524">
    <property type="term" value="F:ATP binding"/>
    <property type="evidence" value="ECO:0007669"/>
    <property type="project" value="UniProtKB-KW"/>
</dbReference>
<dbReference type="AlphaFoldDB" id="A0A9Q9IED1"/>
<dbReference type="PROSITE" id="PS00622">
    <property type="entry name" value="HTH_LUXR_1"/>
    <property type="match status" value="1"/>
</dbReference>
<dbReference type="PROSITE" id="PS50043">
    <property type="entry name" value="HTH_LUXR_2"/>
    <property type="match status" value="1"/>
</dbReference>
<dbReference type="GO" id="GO:0006355">
    <property type="term" value="P:regulation of DNA-templated transcription"/>
    <property type="evidence" value="ECO:0007669"/>
    <property type="project" value="InterPro"/>
</dbReference>
<dbReference type="OrthoDB" id="3197423at2"/>
<evidence type="ECO:0000256" key="2">
    <source>
        <dbReference type="ARBA" id="ARBA00022840"/>
    </source>
</evidence>
<protein>
    <submittedName>
        <fullName evidence="4">AAA family ATPase</fullName>
    </submittedName>
</protein>
<dbReference type="EMBL" id="CP073767">
    <property type="protein sequence ID" value="UWZ53826.1"/>
    <property type="molecule type" value="Genomic_DNA"/>
</dbReference>
<dbReference type="InterPro" id="IPR041664">
    <property type="entry name" value="AAA_16"/>
</dbReference>
<feature type="domain" description="HTH luxR-type" evidence="3">
    <location>
        <begin position="806"/>
        <end position="871"/>
    </location>
</feature>
<proteinExistence type="predicted"/>
<accession>A0A9Q9IED1</accession>
<keyword evidence="2" id="KW-0067">ATP-binding</keyword>
<keyword evidence="1" id="KW-0547">Nucleotide-binding</keyword>
<evidence type="ECO:0000259" key="3">
    <source>
        <dbReference type="PROSITE" id="PS50043"/>
    </source>
</evidence>
<dbReference type="SUPFAM" id="SSF46894">
    <property type="entry name" value="C-terminal effector domain of the bipartite response regulators"/>
    <property type="match status" value="1"/>
</dbReference>
<evidence type="ECO:0000313" key="5">
    <source>
        <dbReference type="Proteomes" id="UP001058003"/>
    </source>
</evidence>
<dbReference type="SUPFAM" id="SSF52540">
    <property type="entry name" value="P-loop containing nucleoside triphosphate hydrolases"/>
    <property type="match status" value="1"/>
</dbReference>
<gene>
    <name evidence="4" type="ORF">Daura_46250</name>
</gene>
<dbReference type="GO" id="GO:0005737">
    <property type="term" value="C:cytoplasm"/>
    <property type="evidence" value="ECO:0007669"/>
    <property type="project" value="TreeGrafter"/>
</dbReference>
<dbReference type="Pfam" id="PF13191">
    <property type="entry name" value="AAA_16"/>
    <property type="match status" value="1"/>
</dbReference>
<dbReference type="PRINTS" id="PR00038">
    <property type="entry name" value="HTHLUXR"/>
</dbReference>
<dbReference type="GO" id="GO:0004016">
    <property type="term" value="F:adenylate cyclase activity"/>
    <property type="evidence" value="ECO:0007669"/>
    <property type="project" value="TreeGrafter"/>
</dbReference>
<dbReference type="InterPro" id="IPR027417">
    <property type="entry name" value="P-loop_NTPase"/>
</dbReference>
<reference evidence="4" key="1">
    <citation type="submission" date="2021-04" db="EMBL/GenBank/DDBJ databases">
        <title>Dactylosporangium aurantiacum NRRL B-8018 full assembly.</title>
        <authorList>
            <person name="Hartkoorn R.C."/>
            <person name="Beaudoing E."/>
            <person name="Hot D."/>
        </authorList>
    </citation>
    <scope>NUCLEOTIDE SEQUENCE</scope>
    <source>
        <strain evidence="4">NRRL B-8018</strain>
    </source>
</reference>
<dbReference type="CDD" id="cd06170">
    <property type="entry name" value="LuxR_C_like"/>
    <property type="match status" value="1"/>
</dbReference>
<dbReference type="Pfam" id="PF00196">
    <property type="entry name" value="GerE"/>
    <property type="match status" value="1"/>
</dbReference>
<dbReference type="GO" id="GO:0003677">
    <property type="term" value="F:DNA binding"/>
    <property type="evidence" value="ECO:0007669"/>
    <property type="project" value="InterPro"/>
</dbReference>
<dbReference type="KEGG" id="daur:Daura_46250"/>
<dbReference type="SMART" id="SM00421">
    <property type="entry name" value="HTH_LUXR"/>
    <property type="match status" value="1"/>
</dbReference>
<organism evidence="4 5">
    <name type="scientific">Dactylosporangium aurantiacum</name>
    <dbReference type="NCBI Taxonomy" id="35754"/>
    <lineage>
        <taxon>Bacteria</taxon>
        <taxon>Bacillati</taxon>
        <taxon>Actinomycetota</taxon>
        <taxon>Actinomycetes</taxon>
        <taxon>Micromonosporales</taxon>
        <taxon>Micromonosporaceae</taxon>
        <taxon>Dactylosporangium</taxon>
    </lineage>
</organism>
<dbReference type="InterPro" id="IPR016032">
    <property type="entry name" value="Sig_transdc_resp-reg_C-effctor"/>
</dbReference>
<evidence type="ECO:0000256" key="1">
    <source>
        <dbReference type="ARBA" id="ARBA00022741"/>
    </source>
</evidence>
<dbReference type="Proteomes" id="UP001058003">
    <property type="component" value="Chromosome"/>
</dbReference>
<dbReference type="RefSeq" id="WP_033366013.1">
    <property type="nucleotide sequence ID" value="NZ_CP073767.1"/>
</dbReference>
<evidence type="ECO:0000313" key="4">
    <source>
        <dbReference type="EMBL" id="UWZ53826.1"/>
    </source>
</evidence>
<sequence length="874" mass="93183">MPPWSFVGRNAELVRLSEAATGSTGRGLILGGPPGIGKSRLLREGVNALDQDRLAVWTATANAATAGLPLGGLAQVLPPDQPAGGSPAGLLRWAVDALHRQAAGRPIVVAIDDAHLLDPLSAALVYYVARSENATVIGTVRTGEPVHDPISALWKDDLVERIELTPLTLQETSDLLQQVLGGPVDSASVDRLQQLSQGNALLLRELVIAAHASGEIIESYGMQRWTGKVDLAPTLTEVVDARIGKLTPQERAVLELVAFGEPIGLPLLVSATDLNTVETAEERQLIRVVVEDRRTTVRLAHPLYGEVVRRRCPVTRVRRLLADLATLVESSGARRRDDLLRVAVWRLDSDTARDPQQLLTACRLAFATYDMALAMRLGKAALAAGGGFDAAETLATILMFVNMPEEAVAILDANKDQTVEESQRSRWLAIRHITAQWGLGDPDTVDDIDRRAHELSDLRERSLVLAVESTMRLHRGDNAQALTLARQVLDSAASAPGPRALARSNMAQLQAMRGTPVQTVKALAAVDAEAAQWRVELPYFQLGIELARGTAMILAADLEAVDAIVAAEFAGMADAGNFNMGSGYLQIVRAQAARLRGRLTEAARAASQACAALATGKVFVALAHAERAHAAALAGDAATAAEAFAVSEASHYRSMEVLYPWLEEARAWVAVAAGDIATAAEVLRLLAARTRSDGFAAHEMSALYHLGRLGFAAEVCDRLDALSHTVEGRIAPAMAWHVRAIAGEDGGSLLAVAEELADQELNLYAAEAAAGAVTLLRGIRSPQTPRAAQRLAELRTLCPTAATPALVVPQPMLTGRERQIARLAAAGVPSKEIADQLYLSSRTVDNHLMRVYAKLGVTGRAELAAALRSLPPEE</sequence>
<dbReference type="InterPro" id="IPR036388">
    <property type="entry name" value="WH-like_DNA-bd_sf"/>
</dbReference>
<name>A0A9Q9IED1_9ACTN</name>